<organism evidence="1 2">
    <name type="scientific">Rubritalea spongiae</name>
    <dbReference type="NCBI Taxonomy" id="430797"/>
    <lineage>
        <taxon>Bacteria</taxon>
        <taxon>Pseudomonadati</taxon>
        <taxon>Verrucomicrobiota</taxon>
        <taxon>Verrucomicrobiia</taxon>
        <taxon>Verrucomicrobiales</taxon>
        <taxon>Rubritaleaceae</taxon>
        <taxon>Rubritalea</taxon>
    </lineage>
</organism>
<gene>
    <name evidence="1" type="ORF">ACFSQZ_14485</name>
</gene>
<evidence type="ECO:0000313" key="1">
    <source>
        <dbReference type="EMBL" id="MFD2277674.1"/>
    </source>
</evidence>
<sequence length="45" mass="4778">MKSCLFVLIGMSVLAALAITLGTIFFISADTKVKESTPAEETSLE</sequence>
<name>A0ABW5E5H7_9BACT</name>
<accession>A0ABW5E5H7</accession>
<comment type="caution">
    <text evidence="1">The sequence shown here is derived from an EMBL/GenBank/DDBJ whole genome shotgun (WGS) entry which is preliminary data.</text>
</comment>
<evidence type="ECO:0000313" key="2">
    <source>
        <dbReference type="Proteomes" id="UP001597297"/>
    </source>
</evidence>
<proteinExistence type="predicted"/>
<protein>
    <submittedName>
        <fullName evidence="1">Uncharacterized protein</fullName>
    </submittedName>
</protein>
<dbReference type="Proteomes" id="UP001597297">
    <property type="component" value="Unassembled WGS sequence"/>
</dbReference>
<dbReference type="RefSeq" id="WP_377093605.1">
    <property type="nucleotide sequence ID" value="NZ_JBHSJM010000001.1"/>
</dbReference>
<reference evidence="2" key="1">
    <citation type="journal article" date="2019" name="Int. J. Syst. Evol. Microbiol.">
        <title>The Global Catalogue of Microorganisms (GCM) 10K type strain sequencing project: providing services to taxonomists for standard genome sequencing and annotation.</title>
        <authorList>
            <consortium name="The Broad Institute Genomics Platform"/>
            <consortium name="The Broad Institute Genome Sequencing Center for Infectious Disease"/>
            <person name="Wu L."/>
            <person name="Ma J."/>
        </authorList>
    </citation>
    <scope>NUCLEOTIDE SEQUENCE [LARGE SCALE GENOMIC DNA]</scope>
    <source>
        <strain evidence="2">JCM 16545</strain>
    </source>
</reference>
<keyword evidence="2" id="KW-1185">Reference proteome</keyword>
<dbReference type="EMBL" id="JBHUJC010000043">
    <property type="protein sequence ID" value="MFD2277674.1"/>
    <property type="molecule type" value="Genomic_DNA"/>
</dbReference>